<dbReference type="InterPro" id="IPR014710">
    <property type="entry name" value="RmlC-like_jellyroll"/>
</dbReference>
<proteinExistence type="predicted"/>
<organism evidence="1 2">
    <name type="scientific">Nitrospirillum amazonense</name>
    <dbReference type="NCBI Taxonomy" id="28077"/>
    <lineage>
        <taxon>Bacteria</taxon>
        <taxon>Pseudomonadati</taxon>
        <taxon>Pseudomonadota</taxon>
        <taxon>Alphaproteobacteria</taxon>
        <taxon>Rhodospirillales</taxon>
        <taxon>Azospirillaceae</taxon>
        <taxon>Nitrospirillum</taxon>
    </lineage>
</organism>
<dbReference type="PANTHER" id="PTHR37943">
    <property type="entry name" value="PROTEIN VES"/>
    <property type="match status" value="1"/>
</dbReference>
<dbReference type="InterPro" id="IPR011051">
    <property type="entry name" value="RmlC_Cupin_sf"/>
</dbReference>
<dbReference type="OrthoDB" id="9800082at2"/>
<name>A0A560GIT8_9PROT</name>
<dbReference type="PANTHER" id="PTHR37943:SF1">
    <property type="entry name" value="PROTEIN VES"/>
    <property type="match status" value="1"/>
</dbReference>
<dbReference type="Proteomes" id="UP000315751">
    <property type="component" value="Unassembled WGS sequence"/>
</dbReference>
<dbReference type="EMBL" id="VITR01000029">
    <property type="protein sequence ID" value="TWB33845.1"/>
    <property type="molecule type" value="Genomic_DNA"/>
</dbReference>
<dbReference type="AlphaFoldDB" id="A0A560GIT8"/>
<gene>
    <name evidence="1" type="ORF">FBZ90_12911</name>
</gene>
<comment type="caution">
    <text evidence="1">The sequence shown here is derived from an EMBL/GenBank/DDBJ whole genome shotgun (WGS) entry which is preliminary data.</text>
</comment>
<dbReference type="SUPFAM" id="SSF51182">
    <property type="entry name" value="RmlC-like cupins"/>
    <property type="match status" value="1"/>
</dbReference>
<evidence type="ECO:0008006" key="3">
    <source>
        <dbReference type="Google" id="ProtNLM"/>
    </source>
</evidence>
<dbReference type="Pfam" id="PF05962">
    <property type="entry name" value="HutD"/>
    <property type="match status" value="1"/>
</dbReference>
<dbReference type="InterPro" id="IPR010282">
    <property type="entry name" value="Uncharacterised_HutD/Ves"/>
</dbReference>
<reference evidence="1 2" key="1">
    <citation type="submission" date="2019-06" db="EMBL/GenBank/DDBJ databases">
        <title>Genomic Encyclopedia of Type Strains, Phase IV (KMG-V): Genome sequencing to study the core and pangenomes of soil and plant-associated prokaryotes.</title>
        <authorList>
            <person name="Whitman W."/>
        </authorList>
    </citation>
    <scope>NUCLEOTIDE SEQUENCE [LARGE SCALE GENOMIC DNA]</scope>
    <source>
        <strain evidence="1 2">BR 11622</strain>
    </source>
</reference>
<dbReference type="CDD" id="cd20293">
    <property type="entry name" value="cupin_HutD_N"/>
    <property type="match status" value="1"/>
</dbReference>
<sequence length="197" mass="20270">MRGVRLLPSASRPAQAWKNGGGVTREVARQDDGAGDILWRVSIADVREAGPFSHFPGIDRVLAVLEGRLLLDFGAGRAPVLVTPETAAHAFPGDVPVSGTPDGGPVTDLNLMVRRGAVRGAQLRVSPGLSSLSPNPTAARLLVAAGEAQVTCGGETYTLGRLDALLFAPGTTAPVLVQAAAACWLVDIVPPADADEP</sequence>
<protein>
    <recommendedName>
        <fullName evidence="3">HutD protein</fullName>
    </recommendedName>
</protein>
<accession>A0A560GIT8</accession>
<evidence type="ECO:0000313" key="1">
    <source>
        <dbReference type="EMBL" id="TWB33845.1"/>
    </source>
</evidence>
<dbReference type="RefSeq" id="WP_145736701.1">
    <property type="nucleotide sequence ID" value="NZ_VITR01000029.1"/>
</dbReference>
<dbReference type="Gene3D" id="2.60.120.10">
    <property type="entry name" value="Jelly Rolls"/>
    <property type="match status" value="1"/>
</dbReference>
<keyword evidence="2" id="KW-1185">Reference proteome</keyword>
<evidence type="ECO:0000313" key="2">
    <source>
        <dbReference type="Proteomes" id="UP000315751"/>
    </source>
</evidence>